<dbReference type="GO" id="GO:0016020">
    <property type="term" value="C:membrane"/>
    <property type="evidence" value="ECO:0007669"/>
    <property type="project" value="TreeGrafter"/>
</dbReference>
<accession>A0AAE1P508</accession>
<reference evidence="3" key="1">
    <citation type="submission" date="2023-11" db="EMBL/GenBank/DDBJ databases">
        <title>Genome assemblies of two species of porcelain crab, Petrolisthes cinctipes and Petrolisthes manimaculis (Anomura: Porcellanidae).</title>
        <authorList>
            <person name="Angst P."/>
        </authorList>
    </citation>
    <scope>NUCLEOTIDE SEQUENCE</scope>
    <source>
        <strain evidence="3">PB745_02</strain>
        <tissue evidence="3">Gill</tissue>
    </source>
</reference>
<evidence type="ECO:0000259" key="2">
    <source>
        <dbReference type="PROSITE" id="PS51911"/>
    </source>
</evidence>
<proteinExistence type="predicted"/>
<dbReference type="GO" id="GO:0035091">
    <property type="term" value="F:phosphatidylinositol binding"/>
    <property type="evidence" value="ECO:0007669"/>
    <property type="project" value="TreeGrafter"/>
</dbReference>
<dbReference type="InterPro" id="IPR025939">
    <property type="entry name" value="Aida_C"/>
</dbReference>
<dbReference type="PANTHER" id="PTHR28654">
    <property type="entry name" value="AXIN INTERACTOR, DORSALIZATION-ASSOCIATED PROTEIN"/>
    <property type="match status" value="1"/>
</dbReference>
<feature type="compositionally biased region" description="Low complexity" evidence="1">
    <location>
        <begin position="255"/>
        <end position="265"/>
    </location>
</feature>
<dbReference type="InterPro" id="IPR035892">
    <property type="entry name" value="C2_domain_sf"/>
</dbReference>
<dbReference type="PANTHER" id="PTHR28654:SF1">
    <property type="entry name" value="AXIN INTERACTOR, DORSALIZATION-ASSOCIATED PROTEIN"/>
    <property type="match status" value="1"/>
</dbReference>
<feature type="compositionally biased region" description="Gly residues" evidence="1">
    <location>
        <begin position="180"/>
        <end position="192"/>
    </location>
</feature>
<feature type="compositionally biased region" description="Polar residues" evidence="1">
    <location>
        <begin position="220"/>
        <end position="247"/>
    </location>
</feature>
<keyword evidence="4" id="KW-1185">Reference proteome</keyword>
<evidence type="ECO:0000256" key="1">
    <source>
        <dbReference type="SAM" id="MobiDB-lite"/>
    </source>
</evidence>
<evidence type="ECO:0000313" key="3">
    <source>
        <dbReference type="EMBL" id="KAK4300972.1"/>
    </source>
</evidence>
<name>A0AAE1P508_9EUCA</name>
<dbReference type="Pfam" id="PF14186">
    <property type="entry name" value="Aida_C2"/>
    <property type="match status" value="1"/>
</dbReference>
<evidence type="ECO:0000313" key="4">
    <source>
        <dbReference type="Proteomes" id="UP001292094"/>
    </source>
</evidence>
<dbReference type="Proteomes" id="UP001292094">
    <property type="component" value="Unassembled WGS sequence"/>
</dbReference>
<gene>
    <name evidence="3" type="ORF">Pmani_026845</name>
</gene>
<feature type="region of interest" description="Disordered" evidence="1">
    <location>
        <begin position="154"/>
        <end position="276"/>
    </location>
</feature>
<dbReference type="PROSITE" id="PS51911">
    <property type="entry name" value="C2_AIDA"/>
    <property type="match status" value="1"/>
</dbReference>
<protein>
    <recommendedName>
        <fullName evidence="2">C2 Aida-type domain-containing protein</fullName>
    </recommendedName>
</protein>
<comment type="caution">
    <text evidence="3">The sequence shown here is derived from an EMBL/GenBank/DDBJ whole genome shotgun (WGS) entry which is preliminary data.</text>
</comment>
<dbReference type="EMBL" id="JAWZYT010002952">
    <property type="protein sequence ID" value="KAK4300972.1"/>
    <property type="molecule type" value="Genomic_DNA"/>
</dbReference>
<dbReference type="Gene3D" id="2.60.40.150">
    <property type="entry name" value="C2 domain"/>
    <property type="match status" value="1"/>
</dbReference>
<feature type="region of interest" description="Disordered" evidence="1">
    <location>
        <begin position="444"/>
        <end position="477"/>
    </location>
</feature>
<organism evidence="3 4">
    <name type="scientific">Petrolisthes manimaculis</name>
    <dbReference type="NCBI Taxonomy" id="1843537"/>
    <lineage>
        <taxon>Eukaryota</taxon>
        <taxon>Metazoa</taxon>
        <taxon>Ecdysozoa</taxon>
        <taxon>Arthropoda</taxon>
        <taxon>Crustacea</taxon>
        <taxon>Multicrustacea</taxon>
        <taxon>Malacostraca</taxon>
        <taxon>Eumalacostraca</taxon>
        <taxon>Eucarida</taxon>
        <taxon>Decapoda</taxon>
        <taxon>Pleocyemata</taxon>
        <taxon>Anomura</taxon>
        <taxon>Galatheoidea</taxon>
        <taxon>Porcellanidae</taxon>
        <taxon>Petrolisthes</taxon>
    </lineage>
</organism>
<sequence>MWKRQVLNRKVTKDSIYEYETLTCDQKKLLNQVMTCLDQRTHFLKAKLKGLDVTLLTGENSRAAEVDGLAEMEGCIEVLETIKRMRGKGKVRVVLVYRERRHRTHHRHQDKGQSNKVVFAREKRDFLSLLGLPGAMISERGLDFTVRPNTATAGKKMAAAEAEMKKQQEEGELEPDEKNGGGAVATEGGSGGEECEVGGSPRRARQLLNRVVPFMKRGSVSPQRQDTPSTNRSRSASTEPQSQSDQEANMCDARSTLSCDSCSSDESSETEDETDLVTDTAVPGTYIHRESLNPASLAPEGHITLELDKLGLKKTTRLVSPFLRVSVRDSSGGLVWGSSVQETGQWEVVNKHYLRADTKVHIQPPLDDLPNDMAIFLELRHHRPDRGVLSTICYTFLERQDLSSGEFICELYSPPVDYTRKVLHTYTEKAFFLHLSVNLHLAEENNQEEEELTESERTSGEGSVEQVTTALRRPNTP</sequence>
<dbReference type="AlphaFoldDB" id="A0AAE1P508"/>
<feature type="domain" description="C2 Aida-type" evidence="2">
    <location>
        <begin position="291"/>
        <end position="440"/>
    </location>
</feature>
<feature type="compositionally biased region" description="Acidic residues" evidence="1">
    <location>
        <begin position="266"/>
        <end position="276"/>
    </location>
</feature>